<dbReference type="GO" id="GO:0003700">
    <property type="term" value="F:DNA-binding transcription factor activity"/>
    <property type="evidence" value="ECO:0007669"/>
    <property type="project" value="InterPro"/>
</dbReference>
<evidence type="ECO:0000256" key="6">
    <source>
        <dbReference type="ARBA" id="ARBA00023125"/>
    </source>
</evidence>
<keyword evidence="13" id="KW-1185">Reference proteome</keyword>
<evidence type="ECO:0000256" key="7">
    <source>
        <dbReference type="ARBA" id="ARBA00023163"/>
    </source>
</evidence>
<dbReference type="PROSITE" id="PS51843">
    <property type="entry name" value="NR_LBD"/>
    <property type="match status" value="1"/>
</dbReference>
<dbReference type="PROSITE" id="PS00031">
    <property type="entry name" value="NUCLEAR_REC_DBD_1"/>
    <property type="match status" value="1"/>
</dbReference>
<feature type="compositionally biased region" description="Polar residues" evidence="11">
    <location>
        <begin position="206"/>
        <end position="228"/>
    </location>
</feature>
<keyword evidence="3 10" id="KW-0863">Zinc-finger</keyword>
<organism evidence="12 13">
    <name type="scientific">Paramuricea clavata</name>
    <name type="common">Red gorgonian</name>
    <name type="synonym">Violescent sea-whip</name>
    <dbReference type="NCBI Taxonomy" id="317549"/>
    <lineage>
        <taxon>Eukaryota</taxon>
        <taxon>Metazoa</taxon>
        <taxon>Cnidaria</taxon>
        <taxon>Anthozoa</taxon>
        <taxon>Octocorallia</taxon>
        <taxon>Malacalcyonacea</taxon>
        <taxon>Plexauridae</taxon>
        <taxon>Paramuricea</taxon>
    </lineage>
</organism>
<dbReference type="OrthoDB" id="5984981at2759"/>
<sequence>MTDTTNTQPAELGDNHEIPAYTPSVGTPVTTLTQHFYHPRPMLPATAFAFPVNLQAQQLSFPMHYPNPYFYPIIPSNNASIPYQKSYPYYESVIQSTIPEPTGSSDQDGPSPAKKSMPAIVTKEETMSPLSPLSPTGPPVTSHLNMSNTSGGNPSTSGSHFNFSQSPHTVNQPKVEVMSESAKERAPCLAMTSSHTRQMNVVMSPSTPVTQTTSHSPTAIGTFGSSPTSDKDQDSVQSADNQPTVCVICGDKATGNHYGVTSCEGCKGFFKRTVQNKKVYTCRNLSKDCPIDKRHRNRCQFCRYQKCIAAGMLKEAVREDRTPGGKHKNSNLLKIKIPALEDIPQVVQIGYWSNPLIEKFLAISNLTIPPLNKDARITDVKAQTINYVVQLADWQIEEVLGWFERLEFLAEIGVEDRNVLVQNSLMEILAFGMARRSMNIGNSLLLGDGVFLDIETASVAGIGEIAQRVLQLSSKLNELKLVEEEYVCLTIIVLLNPDIRGLQNQELIERLQDQVHTNMQEYITHHYPGQPNRFGNVLLRLPELRSISTKITERLFFLNVTHADYFNVNTRLNEFLYTPK</sequence>
<keyword evidence="5 10" id="KW-0805">Transcription regulation</keyword>
<dbReference type="Gene3D" id="3.30.50.10">
    <property type="entry name" value="Erythroid Transcription Factor GATA-1, subunit A"/>
    <property type="match status" value="1"/>
</dbReference>
<dbReference type="PANTHER" id="PTHR48092">
    <property type="entry name" value="KNIRPS-RELATED PROTEIN-RELATED"/>
    <property type="match status" value="1"/>
</dbReference>
<feature type="compositionally biased region" description="Low complexity" evidence="11">
    <location>
        <begin position="128"/>
        <end position="159"/>
    </location>
</feature>
<reference evidence="12" key="1">
    <citation type="submission" date="2020-04" db="EMBL/GenBank/DDBJ databases">
        <authorList>
            <person name="Alioto T."/>
            <person name="Alioto T."/>
            <person name="Gomez Garrido J."/>
        </authorList>
    </citation>
    <scope>NUCLEOTIDE SEQUENCE</scope>
    <source>
        <strain evidence="12">A484AB</strain>
    </source>
</reference>
<protein>
    <submittedName>
        <fullName evidence="12">Retinoic acid receptor RXR-alpha, partial</fullName>
    </submittedName>
</protein>
<evidence type="ECO:0000256" key="1">
    <source>
        <dbReference type="ARBA" id="ARBA00004123"/>
    </source>
</evidence>
<dbReference type="SMART" id="SM00430">
    <property type="entry name" value="HOLI"/>
    <property type="match status" value="1"/>
</dbReference>
<dbReference type="InterPro" id="IPR001628">
    <property type="entry name" value="Znf_hrmn_rcpt"/>
</dbReference>
<keyword evidence="2 10" id="KW-0479">Metal-binding</keyword>
<dbReference type="SUPFAM" id="SSF48508">
    <property type="entry name" value="Nuclear receptor ligand-binding domain"/>
    <property type="match status" value="1"/>
</dbReference>
<dbReference type="CDD" id="cd06916">
    <property type="entry name" value="NR_DBD_like"/>
    <property type="match status" value="1"/>
</dbReference>
<dbReference type="InterPro" id="IPR000536">
    <property type="entry name" value="Nucl_hrmn_rcpt_lig-bd"/>
</dbReference>
<proteinExistence type="inferred from homology"/>
<evidence type="ECO:0000256" key="3">
    <source>
        <dbReference type="ARBA" id="ARBA00022771"/>
    </source>
</evidence>
<feature type="region of interest" description="Disordered" evidence="11">
    <location>
        <begin position="1"/>
        <end position="23"/>
    </location>
</feature>
<comment type="caution">
    <text evidence="12">The sequence shown here is derived from an EMBL/GenBank/DDBJ whole genome shotgun (WGS) entry which is preliminary data.</text>
</comment>
<feature type="compositionally biased region" description="Polar residues" evidence="11">
    <location>
        <begin position="97"/>
        <end position="108"/>
    </location>
</feature>
<dbReference type="Pfam" id="PF00105">
    <property type="entry name" value="zf-C4"/>
    <property type="match status" value="1"/>
</dbReference>
<evidence type="ECO:0000256" key="8">
    <source>
        <dbReference type="ARBA" id="ARBA00023170"/>
    </source>
</evidence>
<dbReference type="InterPro" id="IPR013088">
    <property type="entry name" value="Znf_NHR/GATA"/>
</dbReference>
<dbReference type="SUPFAM" id="SSF57716">
    <property type="entry name" value="Glucocorticoid receptor-like (DNA-binding domain)"/>
    <property type="match status" value="1"/>
</dbReference>
<feature type="compositionally biased region" description="Polar residues" evidence="11">
    <location>
        <begin position="160"/>
        <end position="171"/>
    </location>
</feature>
<keyword evidence="8 10" id="KW-0675">Receptor</keyword>
<name>A0A7D9I3J7_PARCT</name>
<dbReference type="InterPro" id="IPR050200">
    <property type="entry name" value="Nuclear_hormone_rcpt_NR3"/>
</dbReference>
<dbReference type="GO" id="GO:0008270">
    <property type="term" value="F:zinc ion binding"/>
    <property type="evidence" value="ECO:0007669"/>
    <property type="project" value="UniProtKB-KW"/>
</dbReference>
<dbReference type="Pfam" id="PF00104">
    <property type="entry name" value="Hormone_recep"/>
    <property type="match status" value="1"/>
</dbReference>
<gene>
    <name evidence="12" type="ORF">PACLA_8A024700</name>
</gene>
<evidence type="ECO:0000256" key="4">
    <source>
        <dbReference type="ARBA" id="ARBA00022833"/>
    </source>
</evidence>
<keyword evidence="7 10" id="KW-0804">Transcription</keyword>
<evidence type="ECO:0000256" key="11">
    <source>
        <dbReference type="SAM" id="MobiDB-lite"/>
    </source>
</evidence>
<dbReference type="Proteomes" id="UP001152795">
    <property type="component" value="Unassembled WGS sequence"/>
</dbReference>
<evidence type="ECO:0000256" key="2">
    <source>
        <dbReference type="ARBA" id="ARBA00022723"/>
    </source>
</evidence>
<dbReference type="GO" id="GO:0043565">
    <property type="term" value="F:sequence-specific DNA binding"/>
    <property type="evidence" value="ECO:0007669"/>
    <property type="project" value="InterPro"/>
</dbReference>
<dbReference type="FunFam" id="3.30.50.10:FF:000006">
    <property type="entry name" value="Nuclear receptor subfamily 5 group A member"/>
    <property type="match status" value="1"/>
</dbReference>
<keyword evidence="9 10" id="KW-0539">Nucleus</keyword>
<feature type="region of interest" description="Disordered" evidence="11">
    <location>
        <begin position="97"/>
        <end position="171"/>
    </location>
</feature>
<evidence type="ECO:0000256" key="10">
    <source>
        <dbReference type="RuleBase" id="RU004334"/>
    </source>
</evidence>
<dbReference type="Gene3D" id="1.10.565.10">
    <property type="entry name" value="Retinoid X Receptor"/>
    <property type="match status" value="1"/>
</dbReference>
<evidence type="ECO:0000313" key="12">
    <source>
        <dbReference type="EMBL" id="CAB3998301.1"/>
    </source>
</evidence>
<keyword evidence="6 10" id="KW-0238">DNA-binding</keyword>
<evidence type="ECO:0000313" key="13">
    <source>
        <dbReference type="Proteomes" id="UP001152795"/>
    </source>
</evidence>
<dbReference type="PRINTS" id="PR00047">
    <property type="entry name" value="STROIDFINGER"/>
</dbReference>
<feature type="region of interest" description="Disordered" evidence="11">
    <location>
        <begin position="206"/>
        <end position="237"/>
    </location>
</feature>
<dbReference type="PROSITE" id="PS51030">
    <property type="entry name" value="NUCLEAR_REC_DBD_2"/>
    <property type="match status" value="1"/>
</dbReference>
<keyword evidence="4 10" id="KW-0862">Zinc</keyword>
<comment type="subcellular location">
    <subcellularLocation>
        <location evidence="1 10">Nucleus</location>
    </subcellularLocation>
</comment>
<dbReference type="AlphaFoldDB" id="A0A7D9I3J7"/>
<dbReference type="InterPro" id="IPR035500">
    <property type="entry name" value="NHR-like_dom_sf"/>
</dbReference>
<dbReference type="PRINTS" id="PR00398">
    <property type="entry name" value="STRDHORMONER"/>
</dbReference>
<dbReference type="SMART" id="SM00399">
    <property type="entry name" value="ZnF_C4"/>
    <property type="match status" value="1"/>
</dbReference>
<evidence type="ECO:0000256" key="5">
    <source>
        <dbReference type="ARBA" id="ARBA00023015"/>
    </source>
</evidence>
<comment type="similarity">
    <text evidence="10">Belongs to the nuclear hormone receptor family.</text>
</comment>
<evidence type="ECO:0000256" key="9">
    <source>
        <dbReference type="ARBA" id="ARBA00023242"/>
    </source>
</evidence>
<accession>A0A7D9I3J7</accession>
<dbReference type="GO" id="GO:0005634">
    <property type="term" value="C:nucleus"/>
    <property type="evidence" value="ECO:0007669"/>
    <property type="project" value="UniProtKB-SubCell"/>
</dbReference>
<dbReference type="InterPro" id="IPR001723">
    <property type="entry name" value="Nuclear_hrmn_rcpt"/>
</dbReference>
<dbReference type="EMBL" id="CACRXK020003319">
    <property type="protein sequence ID" value="CAB3998301.1"/>
    <property type="molecule type" value="Genomic_DNA"/>
</dbReference>